<dbReference type="InterPro" id="IPR005302">
    <property type="entry name" value="MoCF_Sase_C"/>
</dbReference>
<gene>
    <name evidence="2" type="ORF">KUCA_T00003339001</name>
</gene>
<dbReference type="Pfam" id="PF03476">
    <property type="entry name" value="MOSC_N"/>
    <property type="match status" value="1"/>
</dbReference>
<dbReference type="EMBL" id="HG793128">
    <property type="protein sequence ID" value="CDK27361.1"/>
    <property type="molecule type" value="Genomic_DNA"/>
</dbReference>
<evidence type="ECO:0000259" key="1">
    <source>
        <dbReference type="PROSITE" id="PS51340"/>
    </source>
</evidence>
<feature type="domain" description="MOSC" evidence="1">
    <location>
        <begin position="237"/>
        <end position="397"/>
    </location>
</feature>
<sequence>MNNYAVVFSGALTLGASCFLAFPRLLGLFTGYIDEREFFTNQNTKTIKLLRAIVNASYATKSYLYRTLNPEYHESQIPTISKIIIYPIKSCGPGVQVKEWQVDEHGLKHDRQYALAQLNEEAGLYTIVSQKFVSTRLTLLKCAYFPEQNCFEYKYPLKKENEMDSFRIPAEITEEFIAENINLSEPLQMSIWTNGIQCYDVSHCIPSKFFEEMDLPSGTRLVLSLKGKEFKDTSPPKSTFYQDPSTNHGKEYRRTHFQDYFPIHIVTEEDMSDLNFRIKKKGFNLNREIIDTAFRPNLLLSGTARPYDVDTWNRFDIEDHTTSEKHSFTRNSKCMRCLIPDINPVTGVSDKEFPVSKTLMSYRRVDSGAAKLACFGNYCVQDVSNFQIHVGDRIHILSRKITVTKWSGGGLVHH</sequence>
<dbReference type="Proteomes" id="UP000019384">
    <property type="component" value="Unassembled WGS sequence"/>
</dbReference>
<dbReference type="PANTHER" id="PTHR14237:SF19">
    <property type="entry name" value="MITOCHONDRIAL AMIDOXIME REDUCING COMPONENT 1"/>
    <property type="match status" value="1"/>
</dbReference>
<dbReference type="PROSITE" id="PS51340">
    <property type="entry name" value="MOSC"/>
    <property type="match status" value="1"/>
</dbReference>
<keyword evidence="3" id="KW-1185">Reference proteome</keyword>
<accession>W6MLJ6</accession>
<evidence type="ECO:0000313" key="2">
    <source>
        <dbReference type="EMBL" id="CDK27361.1"/>
    </source>
</evidence>
<dbReference type="GO" id="GO:0030151">
    <property type="term" value="F:molybdenum ion binding"/>
    <property type="evidence" value="ECO:0007669"/>
    <property type="project" value="InterPro"/>
</dbReference>
<dbReference type="GeneID" id="34520744"/>
<dbReference type="PANTHER" id="PTHR14237">
    <property type="entry name" value="MOLYBDOPTERIN COFACTOR SULFURASE MOSC"/>
    <property type="match status" value="1"/>
</dbReference>
<evidence type="ECO:0000313" key="3">
    <source>
        <dbReference type="Proteomes" id="UP000019384"/>
    </source>
</evidence>
<dbReference type="RefSeq" id="XP_022459356.1">
    <property type="nucleotide sequence ID" value="XM_022601744.1"/>
</dbReference>
<dbReference type="STRING" id="1382522.W6MLJ6"/>
<dbReference type="Pfam" id="PF03473">
    <property type="entry name" value="MOSC"/>
    <property type="match status" value="1"/>
</dbReference>
<reference evidence="2" key="2">
    <citation type="submission" date="2014-02" db="EMBL/GenBank/DDBJ databases">
        <title>Complete DNA sequence of /Kuraishia capsulata/ illustrates novel genomic features among budding yeasts (/Saccharomycotina/).</title>
        <authorList>
            <person name="Morales L."/>
            <person name="Noel B."/>
            <person name="Porcel B."/>
            <person name="Marcet-Houben M."/>
            <person name="Hullo M-F."/>
            <person name="Sacerdot C."/>
            <person name="Tekaia F."/>
            <person name="Leh-Louis V."/>
            <person name="Despons L."/>
            <person name="Khanna V."/>
            <person name="Aury J-M."/>
            <person name="Barbe V."/>
            <person name="Couloux A."/>
            <person name="Labadie K."/>
            <person name="Pelletier E."/>
            <person name="Souciet J-L."/>
            <person name="Boekhout T."/>
            <person name="Gabaldon T."/>
            <person name="Wincker P."/>
            <person name="Dujon B."/>
        </authorList>
    </citation>
    <scope>NUCLEOTIDE SEQUENCE</scope>
    <source>
        <strain evidence="2">CBS 1993</strain>
    </source>
</reference>
<protein>
    <recommendedName>
        <fullName evidence="1">MOSC domain-containing protein</fullName>
    </recommendedName>
</protein>
<dbReference type="OrthoDB" id="17255at2759"/>
<dbReference type="InterPro" id="IPR005303">
    <property type="entry name" value="MOCOS_middle"/>
</dbReference>
<proteinExistence type="predicted"/>
<dbReference type="GO" id="GO:0003824">
    <property type="term" value="F:catalytic activity"/>
    <property type="evidence" value="ECO:0007669"/>
    <property type="project" value="InterPro"/>
</dbReference>
<dbReference type="GO" id="GO:0030170">
    <property type="term" value="F:pyridoxal phosphate binding"/>
    <property type="evidence" value="ECO:0007669"/>
    <property type="project" value="InterPro"/>
</dbReference>
<dbReference type="SUPFAM" id="SSF141673">
    <property type="entry name" value="MOSC N-terminal domain-like"/>
    <property type="match status" value="1"/>
</dbReference>
<reference evidence="2" key="1">
    <citation type="submission" date="2013-12" db="EMBL/GenBank/DDBJ databases">
        <authorList>
            <person name="Genoscope - CEA"/>
        </authorList>
    </citation>
    <scope>NUCLEOTIDE SEQUENCE</scope>
    <source>
        <strain evidence="2">CBS 1993</strain>
    </source>
</reference>
<dbReference type="AlphaFoldDB" id="W6MLJ6"/>
<dbReference type="HOGENOM" id="CLU_653949_0_0_1"/>
<name>W6MLJ6_9ASCO</name>
<organism evidence="2 3">
    <name type="scientific">Kuraishia capsulata CBS 1993</name>
    <dbReference type="NCBI Taxonomy" id="1382522"/>
    <lineage>
        <taxon>Eukaryota</taxon>
        <taxon>Fungi</taxon>
        <taxon>Dikarya</taxon>
        <taxon>Ascomycota</taxon>
        <taxon>Saccharomycotina</taxon>
        <taxon>Pichiomycetes</taxon>
        <taxon>Pichiales</taxon>
        <taxon>Pichiaceae</taxon>
        <taxon>Kuraishia</taxon>
    </lineage>
</organism>